<dbReference type="eggNOG" id="ENOG503138X">
    <property type="taxonomic scope" value="Bacteria"/>
</dbReference>
<evidence type="ECO:0000313" key="2">
    <source>
        <dbReference type="Proteomes" id="UP000027337"/>
    </source>
</evidence>
<keyword evidence="1" id="KW-0966">Cell projection</keyword>
<gene>
    <name evidence="1" type="ORF">PM02_15765</name>
</gene>
<dbReference type="AlphaFoldDB" id="A0A061SRF6"/>
<evidence type="ECO:0000313" key="1">
    <source>
        <dbReference type="EMBL" id="KAJ02009.1"/>
    </source>
</evidence>
<comment type="caution">
    <text evidence="1">The sequence shown here is derived from an EMBL/GenBank/DDBJ whole genome shotgun (WGS) entry which is preliminary data.</text>
</comment>
<proteinExistence type="predicted"/>
<dbReference type="GeneID" id="72440499"/>
<protein>
    <submittedName>
        <fullName evidence="1">Flagellar L-ring protein FlgH</fullName>
    </submittedName>
</protein>
<keyword evidence="1" id="KW-0282">Flagellum</keyword>
<reference evidence="1 2" key="1">
    <citation type="journal article" date="2014" name="Genome Announc.">
        <title>Draft Genome Sequences of Two Isolates of the Roseobacter Group, Sulfitobacter sp. Strains 3SOLIMAR09 and 1FIGIMAR09, from Harbors of Mallorca Island (Mediterranean Sea).</title>
        <authorList>
            <person name="Mas-Llado M."/>
            <person name="Pina-Villalonga J.M."/>
            <person name="Brunet-Galmes I."/>
            <person name="Nogales B."/>
            <person name="Bosch R."/>
        </authorList>
    </citation>
    <scope>NUCLEOTIDE SEQUENCE [LARGE SCALE GENOMIC DNA]</scope>
    <source>
        <strain evidence="1 2">1FIGIMAR09</strain>
    </source>
</reference>
<name>A0A061SRF6_9RHOB</name>
<keyword evidence="1" id="KW-0969">Cilium</keyword>
<organism evidence="1 2">
    <name type="scientific">Sulfitobacter mediterraneus</name>
    <dbReference type="NCBI Taxonomy" id="83219"/>
    <lineage>
        <taxon>Bacteria</taxon>
        <taxon>Pseudomonadati</taxon>
        <taxon>Pseudomonadota</taxon>
        <taxon>Alphaproteobacteria</taxon>
        <taxon>Rhodobacterales</taxon>
        <taxon>Roseobacteraceae</taxon>
        <taxon>Sulfitobacter</taxon>
    </lineage>
</organism>
<sequence length="154" mass="16619">MVKFLILGVAVAGAGAAGYFGEQFFRPTAAPAGEHAAAAKKPELLFELPLGKFTMQIIRDNQILHLLFDVDVFILGSAEFQKINGAVGQARLRDATVTAIAELAETELALAETVMNEEGRTALAAQIVRKLYVDFPIIRTARINSFVANTSARE</sequence>
<dbReference type="EMBL" id="JEMU01000015">
    <property type="protein sequence ID" value="KAJ02009.1"/>
    <property type="molecule type" value="Genomic_DNA"/>
</dbReference>
<dbReference type="STRING" id="83219.PM02_15765"/>
<keyword evidence="2" id="KW-1185">Reference proteome</keyword>
<dbReference type="Proteomes" id="UP000027337">
    <property type="component" value="Unassembled WGS sequence"/>
</dbReference>
<dbReference type="RefSeq" id="WP_037910244.1">
    <property type="nucleotide sequence ID" value="NZ_CP069000.1"/>
</dbReference>
<accession>A0A061SRF6</accession>